<name>G0XZB6_MALDO</name>
<feature type="region of interest" description="Disordered" evidence="1">
    <location>
        <begin position="1"/>
        <end position="37"/>
    </location>
</feature>
<evidence type="ECO:0000313" key="2">
    <source>
        <dbReference type="EMBL" id="AEJ72556.1"/>
    </source>
</evidence>
<accession>G0XZB6</accession>
<feature type="region of interest" description="Disordered" evidence="1">
    <location>
        <begin position="154"/>
        <end position="184"/>
    </location>
</feature>
<dbReference type="EMBL" id="HQ445899">
    <property type="protein sequence ID" value="AEJ72556.1"/>
    <property type="molecule type" value="Genomic_DNA"/>
</dbReference>
<feature type="region of interest" description="Disordered" evidence="1">
    <location>
        <begin position="79"/>
        <end position="100"/>
    </location>
</feature>
<proteinExistence type="predicted"/>
<evidence type="ECO:0000256" key="1">
    <source>
        <dbReference type="SAM" id="MobiDB-lite"/>
    </source>
</evidence>
<sequence>MGPTPKGLEDADAEERPKGPGFGGSPDPRKKKAGIRPEIYTNFKRPYFCQNATKSSETKTKVVALEETKRMVPHTTSNSLWFDRKMPRKPRRSPETGRRSRWGRLGCSLGVLELRRDGVGEREESSRGDGGVIARWLWWWVCVCGFHDEDGRVRSRERERDRNETERELREKERERERRLPRGG</sequence>
<organism evidence="2">
    <name type="scientific">Malus domestica</name>
    <name type="common">Apple</name>
    <name type="synonym">Pyrus malus</name>
    <dbReference type="NCBI Taxonomy" id="3750"/>
    <lineage>
        <taxon>Eukaryota</taxon>
        <taxon>Viridiplantae</taxon>
        <taxon>Streptophyta</taxon>
        <taxon>Embryophyta</taxon>
        <taxon>Tracheophyta</taxon>
        <taxon>Spermatophyta</taxon>
        <taxon>Magnoliopsida</taxon>
        <taxon>eudicotyledons</taxon>
        <taxon>Gunneridae</taxon>
        <taxon>Pentapetalae</taxon>
        <taxon>rosids</taxon>
        <taxon>fabids</taxon>
        <taxon>Rosales</taxon>
        <taxon>Rosaceae</taxon>
        <taxon>Amygdaloideae</taxon>
        <taxon>Maleae</taxon>
        <taxon>Malus</taxon>
    </lineage>
</organism>
<reference evidence="2" key="1">
    <citation type="journal article" date="2011" name="Mol. Plant Pathol.">
        <title>Identification of serine/threonine kinase and nucleotide-binding site-leucine-rich repeat (NBS-LRR) genes in the fire blight resistance quantitative trait locus of apple cultivar 'Evereste'.</title>
        <authorList>
            <person name="Parravicini G."/>
            <person name="Gessler C."/>
            <person name="Denance C."/>
            <person name="Lasserre-Zuber P."/>
            <person name="Vergne E."/>
            <person name="Brisset M.N."/>
            <person name="Patocchi A."/>
            <person name="Durel C.E."/>
            <person name="Broggini G.A."/>
        </authorList>
    </citation>
    <scope>NUCLEOTIDE SEQUENCE</scope>
</reference>
<dbReference type="AlphaFoldDB" id="G0XZB6"/>
<protein>
    <submittedName>
        <fullName evidence="2">Uncharacterized protein</fullName>
    </submittedName>
</protein>